<keyword evidence="4" id="KW-0827">Tyrosine biosynthesis</keyword>
<dbReference type="Gene3D" id="3.40.50.720">
    <property type="entry name" value="NAD(P)-binding Rossmann-like Domain"/>
    <property type="match status" value="1"/>
</dbReference>
<dbReference type="Pfam" id="PF20463">
    <property type="entry name" value="PDH_C"/>
    <property type="match status" value="1"/>
</dbReference>
<evidence type="ECO:0000313" key="11">
    <source>
        <dbReference type="EMBL" id="PEN14933.1"/>
    </source>
</evidence>
<dbReference type="UniPathway" id="UPA00122">
    <property type="reaction ID" value="UER00961"/>
</dbReference>
<sequence>MTDFSPRIAIIGTGLIGGSLGLAWSDRKPDCRIVGHDRPEVLDRAFDRGAIDERAADPITAVSGADIVVFATPVGATVKLMESVAEHLKDGAIVTDVASVKSPVMEQAADVLPKDIHFLGGHPMAGAETSGIDSADSLLFENAVYALCLPEGTSQDALSGNLYPVVNLIESTGAEPVVLDADRHDRIAAWVSHLPQLLAVALMNVVDDLDDDMARQLAAGGFRDMTRIASSPFSMWRDVLVGNQGRILDALAGFARSIQGMRNRLIEDDIDALDDAFEQAGQARERIPRDRKGFLQPLFDIVVRAEDRPGELHEITGILLSADLNVQDVELLKFREGTGGTFRLGFDDSDDADEAVDVLNGADYAARRLE</sequence>
<keyword evidence="12" id="KW-1185">Reference proteome</keyword>
<evidence type="ECO:0000259" key="10">
    <source>
        <dbReference type="PROSITE" id="PS51671"/>
    </source>
</evidence>
<dbReference type="Gene3D" id="1.10.3660.10">
    <property type="entry name" value="6-phosphogluconate dehydrogenase C-terminal like domain"/>
    <property type="match status" value="1"/>
</dbReference>
<keyword evidence="7" id="KW-0057">Aromatic amino acid biosynthesis</keyword>
<comment type="pathway">
    <text evidence="1">Amino-acid biosynthesis; L-tyrosine biosynthesis; (4-hydroxyphenyl)pyruvate from prephenate (NAD(+) route): step 1/1.</text>
</comment>
<evidence type="ECO:0000259" key="9">
    <source>
        <dbReference type="PROSITE" id="PS51176"/>
    </source>
</evidence>
<dbReference type="InterPro" id="IPR036291">
    <property type="entry name" value="NAD(P)-bd_dom_sf"/>
</dbReference>
<dbReference type="PROSITE" id="PS51176">
    <property type="entry name" value="PDH_ADH"/>
    <property type="match status" value="1"/>
</dbReference>
<evidence type="ECO:0000256" key="6">
    <source>
        <dbReference type="ARBA" id="ARBA00023027"/>
    </source>
</evidence>
<comment type="caution">
    <text evidence="11">The sequence shown here is derived from an EMBL/GenBank/DDBJ whole genome shotgun (WGS) entry which is preliminary data.</text>
</comment>
<protein>
    <recommendedName>
        <fullName evidence="3">Prephenate dehydrogenase</fullName>
        <ecNumber evidence="2">1.3.1.12</ecNumber>
    </recommendedName>
</protein>
<dbReference type="EC" id="1.3.1.12" evidence="2"/>
<evidence type="ECO:0000256" key="5">
    <source>
        <dbReference type="ARBA" id="ARBA00023002"/>
    </source>
</evidence>
<dbReference type="SUPFAM" id="SSF51735">
    <property type="entry name" value="NAD(P)-binding Rossmann-fold domains"/>
    <property type="match status" value="1"/>
</dbReference>
<dbReference type="InterPro" id="IPR002912">
    <property type="entry name" value="ACT_dom"/>
</dbReference>
<evidence type="ECO:0000256" key="2">
    <source>
        <dbReference type="ARBA" id="ARBA00012068"/>
    </source>
</evidence>
<dbReference type="InterPro" id="IPR046826">
    <property type="entry name" value="PDH_N"/>
</dbReference>
<keyword evidence="5" id="KW-0560">Oxidoreductase</keyword>
<dbReference type="PROSITE" id="PS51671">
    <property type="entry name" value="ACT"/>
    <property type="match status" value="1"/>
</dbReference>
<evidence type="ECO:0000256" key="3">
    <source>
        <dbReference type="ARBA" id="ARBA00016891"/>
    </source>
</evidence>
<dbReference type="PANTHER" id="PTHR21363:SF0">
    <property type="entry name" value="PREPHENATE DEHYDROGENASE [NADP(+)]"/>
    <property type="match status" value="1"/>
</dbReference>
<evidence type="ECO:0000313" key="12">
    <source>
        <dbReference type="Proteomes" id="UP000220102"/>
    </source>
</evidence>
<dbReference type="InterPro" id="IPR045865">
    <property type="entry name" value="ACT-like_dom_sf"/>
</dbReference>
<evidence type="ECO:0000256" key="8">
    <source>
        <dbReference type="ARBA" id="ARBA00049260"/>
    </source>
</evidence>
<dbReference type="GO" id="GO:0070403">
    <property type="term" value="F:NAD+ binding"/>
    <property type="evidence" value="ECO:0007669"/>
    <property type="project" value="InterPro"/>
</dbReference>
<evidence type="ECO:0000256" key="7">
    <source>
        <dbReference type="ARBA" id="ARBA00023141"/>
    </source>
</evidence>
<evidence type="ECO:0000256" key="4">
    <source>
        <dbReference type="ARBA" id="ARBA00022498"/>
    </source>
</evidence>
<feature type="domain" description="ACT" evidence="10">
    <location>
        <begin position="300"/>
        <end position="370"/>
    </location>
</feature>
<proteinExistence type="predicted"/>
<organism evidence="11 12">
    <name type="scientific">Longibacter salinarum</name>
    <dbReference type="NCBI Taxonomy" id="1850348"/>
    <lineage>
        <taxon>Bacteria</taxon>
        <taxon>Pseudomonadati</taxon>
        <taxon>Rhodothermota</taxon>
        <taxon>Rhodothermia</taxon>
        <taxon>Rhodothermales</taxon>
        <taxon>Salisaetaceae</taxon>
        <taxon>Longibacter</taxon>
    </lineage>
</organism>
<comment type="catalytic activity">
    <reaction evidence="8">
        <text>prephenate + NAD(+) = 3-(4-hydroxyphenyl)pyruvate + CO2 + NADH</text>
        <dbReference type="Rhea" id="RHEA:13869"/>
        <dbReference type="ChEBI" id="CHEBI:16526"/>
        <dbReference type="ChEBI" id="CHEBI:29934"/>
        <dbReference type="ChEBI" id="CHEBI:36242"/>
        <dbReference type="ChEBI" id="CHEBI:57540"/>
        <dbReference type="ChEBI" id="CHEBI:57945"/>
        <dbReference type="EC" id="1.3.1.12"/>
    </reaction>
</comment>
<dbReference type="InterPro" id="IPR008927">
    <property type="entry name" value="6-PGluconate_DH-like_C_sf"/>
</dbReference>
<dbReference type="SUPFAM" id="SSF55021">
    <property type="entry name" value="ACT-like"/>
    <property type="match status" value="1"/>
</dbReference>
<dbReference type="GO" id="GO:0004665">
    <property type="term" value="F:prephenate dehydrogenase (NADP+) activity"/>
    <property type="evidence" value="ECO:0007669"/>
    <property type="project" value="InterPro"/>
</dbReference>
<dbReference type="InterPro" id="IPR050812">
    <property type="entry name" value="Preph/Arog_dehydrog"/>
</dbReference>
<dbReference type="GO" id="GO:0008977">
    <property type="term" value="F:prephenate dehydrogenase (NAD+) activity"/>
    <property type="evidence" value="ECO:0007669"/>
    <property type="project" value="UniProtKB-EC"/>
</dbReference>
<dbReference type="EMBL" id="PDEQ01000001">
    <property type="protein sequence ID" value="PEN14933.1"/>
    <property type="molecule type" value="Genomic_DNA"/>
</dbReference>
<evidence type="ECO:0000256" key="1">
    <source>
        <dbReference type="ARBA" id="ARBA00005067"/>
    </source>
</evidence>
<dbReference type="AlphaFoldDB" id="A0A2A8D293"/>
<dbReference type="PANTHER" id="PTHR21363">
    <property type="entry name" value="PREPHENATE DEHYDROGENASE"/>
    <property type="match status" value="1"/>
</dbReference>
<feature type="domain" description="Prephenate/arogenate dehydrogenase" evidence="9">
    <location>
        <begin position="6"/>
        <end position="295"/>
    </location>
</feature>
<gene>
    <name evidence="11" type="ORF">CRI94_01175</name>
</gene>
<dbReference type="Proteomes" id="UP000220102">
    <property type="component" value="Unassembled WGS sequence"/>
</dbReference>
<name>A0A2A8D293_9BACT</name>
<dbReference type="InterPro" id="IPR046825">
    <property type="entry name" value="PDH_C"/>
</dbReference>
<dbReference type="SUPFAM" id="SSF48179">
    <property type="entry name" value="6-phosphogluconate dehydrogenase C-terminal domain-like"/>
    <property type="match status" value="1"/>
</dbReference>
<dbReference type="RefSeq" id="WP_098073831.1">
    <property type="nucleotide sequence ID" value="NZ_PDEQ01000001.1"/>
</dbReference>
<keyword evidence="6" id="KW-0520">NAD</keyword>
<accession>A0A2A8D293</accession>
<dbReference type="OrthoDB" id="9802008at2"/>
<dbReference type="InterPro" id="IPR003099">
    <property type="entry name" value="Prephen_DH"/>
</dbReference>
<dbReference type="FunFam" id="3.40.50.720:FF:000208">
    <property type="entry name" value="Prephenate dehydrogenase"/>
    <property type="match status" value="1"/>
</dbReference>
<dbReference type="GO" id="GO:0006571">
    <property type="term" value="P:tyrosine biosynthetic process"/>
    <property type="evidence" value="ECO:0007669"/>
    <property type="project" value="UniProtKB-UniPathway"/>
</dbReference>
<reference evidence="11 12" key="1">
    <citation type="submission" date="2017-10" db="EMBL/GenBank/DDBJ databases">
        <title>Draft genome of Longibacter Salinarum.</title>
        <authorList>
            <person name="Goh K.M."/>
            <person name="Shamsir M.S."/>
            <person name="Lim S.W."/>
        </authorList>
    </citation>
    <scope>NUCLEOTIDE SEQUENCE [LARGE SCALE GENOMIC DNA]</scope>
    <source>
        <strain evidence="11 12">KCTC 52045</strain>
    </source>
</reference>
<dbReference type="Pfam" id="PF02153">
    <property type="entry name" value="PDH_N"/>
    <property type="match status" value="1"/>
</dbReference>
<keyword evidence="7" id="KW-0028">Amino-acid biosynthesis</keyword>